<dbReference type="AlphaFoldDB" id="A0A2N0QZ74"/>
<evidence type="ECO:0000313" key="2">
    <source>
        <dbReference type="EMBL" id="PKC56364.1"/>
    </source>
</evidence>
<feature type="domain" description="Protein kinase" evidence="1">
    <location>
        <begin position="1"/>
        <end position="155"/>
    </location>
</feature>
<dbReference type="GO" id="GO:0004674">
    <property type="term" value="F:protein serine/threonine kinase activity"/>
    <property type="evidence" value="ECO:0007669"/>
    <property type="project" value="TreeGrafter"/>
</dbReference>
<evidence type="ECO:0000259" key="1">
    <source>
        <dbReference type="PROSITE" id="PS50011"/>
    </source>
</evidence>
<dbReference type="GO" id="GO:0005524">
    <property type="term" value="F:ATP binding"/>
    <property type="evidence" value="ECO:0007669"/>
    <property type="project" value="InterPro"/>
</dbReference>
<keyword evidence="2" id="KW-0808">Transferase</keyword>
<sequence length="155" mass="18244">IIFFFYLLENYNNYQLVMEYANGGTLRSYLKENFSKLTWNDKYNMAYQLSCAVSYLHNKGIVHHDLHSRSILVYNNIIKLSDFGLSKRIEASSNFQSKLFWMVPYVDPKSFSRQGNNNNQSIQMYTLNEKSDNYSIGVLLWEISSGRPPFYVEDE</sequence>
<dbReference type="PANTHER" id="PTHR44329">
    <property type="entry name" value="SERINE/THREONINE-PROTEIN KINASE TNNI3K-RELATED"/>
    <property type="match status" value="1"/>
</dbReference>
<evidence type="ECO:0000313" key="3">
    <source>
        <dbReference type="Proteomes" id="UP000232688"/>
    </source>
</evidence>
<dbReference type="InterPro" id="IPR011009">
    <property type="entry name" value="Kinase-like_dom_sf"/>
</dbReference>
<dbReference type="Gene3D" id="1.10.510.10">
    <property type="entry name" value="Transferase(Phosphotransferase) domain 1"/>
    <property type="match status" value="1"/>
</dbReference>
<organism evidence="2 3">
    <name type="scientific">Rhizophagus irregularis</name>
    <dbReference type="NCBI Taxonomy" id="588596"/>
    <lineage>
        <taxon>Eukaryota</taxon>
        <taxon>Fungi</taxon>
        <taxon>Fungi incertae sedis</taxon>
        <taxon>Mucoromycota</taxon>
        <taxon>Glomeromycotina</taxon>
        <taxon>Glomeromycetes</taxon>
        <taxon>Glomerales</taxon>
        <taxon>Glomeraceae</taxon>
        <taxon>Rhizophagus</taxon>
    </lineage>
</organism>
<dbReference type="Pfam" id="PF07714">
    <property type="entry name" value="PK_Tyr_Ser-Thr"/>
    <property type="match status" value="1"/>
</dbReference>
<dbReference type="PANTHER" id="PTHR44329:SF293">
    <property type="entry name" value="MITOGEN-ACTIVATED PROTEIN KINASE KINASE KINASE"/>
    <property type="match status" value="1"/>
</dbReference>
<reference evidence="2 3" key="2">
    <citation type="submission" date="2017-10" db="EMBL/GenBank/DDBJ databases">
        <title>Genome analyses suggest a sexual origin of heterokaryosis in a supposedly ancient asexual fungus.</title>
        <authorList>
            <person name="Corradi N."/>
            <person name="Sedzielewska K."/>
            <person name="Noel J."/>
            <person name="Charron P."/>
            <person name="Farinelli L."/>
            <person name="Marton T."/>
            <person name="Kruger M."/>
            <person name="Pelin A."/>
            <person name="Brachmann A."/>
            <person name="Corradi N."/>
        </authorList>
    </citation>
    <scope>NUCLEOTIDE SEQUENCE [LARGE SCALE GENOMIC DNA]</scope>
    <source>
        <strain evidence="2 3">A1</strain>
    </source>
</reference>
<gene>
    <name evidence="2" type="ORF">RhiirA1_311411</name>
</gene>
<comment type="caution">
    <text evidence="2">The sequence shown here is derived from an EMBL/GenBank/DDBJ whole genome shotgun (WGS) entry which is preliminary data.</text>
</comment>
<dbReference type="InterPro" id="IPR051681">
    <property type="entry name" value="Ser/Thr_Kinases-Pseudokinases"/>
</dbReference>
<dbReference type="Proteomes" id="UP000232688">
    <property type="component" value="Unassembled WGS sequence"/>
</dbReference>
<dbReference type="PROSITE" id="PS50011">
    <property type="entry name" value="PROTEIN_KINASE_DOM"/>
    <property type="match status" value="1"/>
</dbReference>
<reference evidence="2 3" key="1">
    <citation type="submission" date="2017-10" db="EMBL/GenBank/DDBJ databases">
        <title>Extensive intraspecific genome diversity in a model arbuscular mycorrhizal fungus.</title>
        <authorList>
            <person name="Chen E.C.H."/>
            <person name="Morin E."/>
            <person name="Baudet D."/>
            <person name="Noel J."/>
            <person name="Ndikumana S."/>
            <person name="Charron P."/>
            <person name="St-Onge C."/>
            <person name="Giorgi J."/>
            <person name="Grigoriev I.V."/>
            <person name="Roux C."/>
            <person name="Martin F.M."/>
            <person name="Corradi N."/>
        </authorList>
    </citation>
    <scope>NUCLEOTIDE SEQUENCE [LARGE SCALE GENOMIC DNA]</scope>
    <source>
        <strain evidence="2 3">A1</strain>
    </source>
</reference>
<protein>
    <submittedName>
        <fullName evidence="2">Kinase-like protein</fullName>
    </submittedName>
</protein>
<dbReference type="EMBL" id="LLXH01002174">
    <property type="protein sequence ID" value="PKC56364.1"/>
    <property type="molecule type" value="Genomic_DNA"/>
</dbReference>
<keyword evidence="2" id="KW-0418">Kinase</keyword>
<accession>A0A2N0QZ74</accession>
<proteinExistence type="predicted"/>
<feature type="non-terminal residue" evidence="2">
    <location>
        <position position="155"/>
    </location>
</feature>
<feature type="non-terminal residue" evidence="2">
    <location>
        <position position="1"/>
    </location>
</feature>
<name>A0A2N0QZ74_9GLOM</name>
<dbReference type="InterPro" id="IPR001245">
    <property type="entry name" value="Ser-Thr/Tyr_kinase_cat_dom"/>
</dbReference>
<dbReference type="SUPFAM" id="SSF56112">
    <property type="entry name" value="Protein kinase-like (PK-like)"/>
    <property type="match status" value="1"/>
</dbReference>
<dbReference type="InterPro" id="IPR000719">
    <property type="entry name" value="Prot_kinase_dom"/>
</dbReference>
<dbReference type="VEuPathDB" id="FungiDB:RhiirA1_311411"/>